<feature type="region of interest" description="Disordered" evidence="1">
    <location>
        <begin position="633"/>
        <end position="664"/>
    </location>
</feature>
<dbReference type="InParanoid" id="A0A2K2BI03"/>
<gene>
    <name evidence="2" type="ORF">POPTR_002G128200</name>
</gene>
<dbReference type="Gene3D" id="1.25.10.10">
    <property type="entry name" value="Leucine-rich Repeat Variant"/>
    <property type="match status" value="1"/>
</dbReference>
<evidence type="ECO:0000313" key="2">
    <source>
        <dbReference type="EMBL" id="PNT49413.1"/>
    </source>
</evidence>
<dbReference type="SUPFAM" id="SSF48371">
    <property type="entry name" value="ARM repeat"/>
    <property type="match status" value="1"/>
</dbReference>
<dbReference type="STRING" id="3694.A0A2K2BI03"/>
<accession>A0A2K2BI03</accession>
<reference evidence="2 3" key="1">
    <citation type="journal article" date="2006" name="Science">
        <title>The genome of black cottonwood, Populus trichocarpa (Torr. &amp; Gray).</title>
        <authorList>
            <person name="Tuskan G.A."/>
            <person name="Difazio S."/>
            <person name="Jansson S."/>
            <person name="Bohlmann J."/>
            <person name="Grigoriev I."/>
            <person name="Hellsten U."/>
            <person name="Putnam N."/>
            <person name="Ralph S."/>
            <person name="Rombauts S."/>
            <person name="Salamov A."/>
            <person name="Schein J."/>
            <person name="Sterck L."/>
            <person name="Aerts A."/>
            <person name="Bhalerao R.R."/>
            <person name="Bhalerao R.P."/>
            <person name="Blaudez D."/>
            <person name="Boerjan W."/>
            <person name="Brun A."/>
            <person name="Brunner A."/>
            <person name="Busov V."/>
            <person name="Campbell M."/>
            <person name="Carlson J."/>
            <person name="Chalot M."/>
            <person name="Chapman J."/>
            <person name="Chen G.L."/>
            <person name="Cooper D."/>
            <person name="Coutinho P.M."/>
            <person name="Couturier J."/>
            <person name="Covert S."/>
            <person name="Cronk Q."/>
            <person name="Cunningham R."/>
            <person name="Davis J."/>
            <person name="Degroeve S."/>
            <person name="Dejardin A."/>
            <person name="Depamphilis C."/>
            <person name="Detter J."/>
            <person name="Dirks B."/>
            <person name="Dubchak I."/>
            <person name="Duplessis S."/>
            <person name="Ehlting J."/>
            <person name="Ellis B."/>
            <person name="Gendler K."/>
            <person name="Goodstein D."/>
            <person name="Gribskov M."/>
            <person name="Grimwood J."/>
            <person name="Groover A."/>
            <person name="Gunter L."/>
            <person name="Hamberger B."/>
            <person name="Heinze B."/>
            <person name="Helariutta Y."/>
            <person name="Henrissat B."/>
            <person name="Holligan D."/>
            <person name="Holt R."/>
            <person name="Huang W."/>
            <person name="Islam-Faridi N."/>
            <person name="Jones S."/>
            <person name="Jones-Rhoades M."/>
            <person name="Jorgensen R."/>
            <person name="Joshi C."/>
            <person name="Kangasjarvi J."/>
            <person name="Karlsson J."/>
            <person name="Kelleher C."/>
            <person name="Kirkpatrick R."/>
            <person name="Kirst M."/>
            <person name="Kohler A."/>
            <person name="Kalluri U."/>
            <person name="Larimer F."/>
            <person name="Leebens-Mack J."/>
            <person name="Leple J.C."/>
            <person name="Locascio P."/>
            <person name="Lou Y."/>
            <person name="Lucas S."/>
            <person name="Martin F."/>
            <person name="Montanini B."/>
            <person name="Napoli C."/>
            <person name="Nelson D.R."/>
            <person name="Nelson C."/>
            <person name="Nieminen K."/>
            <person name="Nilsson O."/>
            <person name="Pereda V."/>
            <person name="Peter G."/>
            <person name="Philippe R."/>
            <person name="Pilate G."/>
            <person name="Poliakov A."/>
            <person name="Razumovskaya J."/>
            <person name="Richardson P."/>
            <person name="Rinaldi C."/>
            <person name="Ritland K."/>
            <person name="Rouze P."/>
            <person name="Ryaboy D."/>
            <person name="Schmutz J."/>
            <person name="Schrader J."/>
            <person name="Segerman B."/>
            <person name="Shin H."/>
            <person name="Siddiqui A."/>
            <person name="Sterky F."/>
            <person name="Terry A."/>
            <person name="Tsai C.J."/>
            <person name="Uberbacher E."/>
            <person name="Unneberg P."/>
            <person name="Vahala J."/>
            <person name="Wall K."/>
            <person name="Wessler S."/>
            <person name="Yang G."/>
            <person name="Yin T."/>
            <person name="Douglas C."/>
            <person name="Marra M."/>
            <person name="Sandberg G."/>
            <person name="Van de Peer Y."/>
            <person name="Rokhsar D."/>
        </authorList>
    </citation>
    <scope>NUCLEOTIDE SEQUENCE [LARGE SCALE GENOMIC DNA]</scope>
    <source>
        <strain evidence="3">cv. Nisqually</strain>
    </source>
</reference>
<evidence type="ECO:0000256" key="1">
    <source>
        <dbReference type="SAM" id="MobiDB-lite"/>
    </source>
</evidence>
<dbReference type="AlphaFoldDB" id="A0A2K2BI03"/>
<protein>
    <recommendedName>
        <fullName evidence="4">DUF676 domain-containing protein</fullName>
    </recommendedName>
</protein>
<evidence type="ECO:0000313" key="3">
    <source>
        <dbReference type="Proteomes" id="UP000006729"/>
    </source>
</evidence>
<feature type="compositionally biased region" description="Polar residues" evidence="1">
    <location>
        <begin position="640"/>
        <end position="659"/>
    </location>
</feature>
<evidence type="ECO:0008006" key="4">
    <source>
        <dbReference type="Google" id="ProtNLM"/>
    </source>
</evidence>
<name>A0A2K2BI03_POPTR</name>
<dbReference type="PANTHER" id="PTHR48202">
    <property type="entry name" value="ALPHA/BETA-HYDROLASES SUPERFAMILY PROTEIN"/>
    <property type="match status" value="1"/>
</dbReference>
<keyword evidence="3" id="KW-1185">Reference proteome</keyword>
<proteinExistence type="predicted"/>
<dbReference type="Proteomes" id="UP000006729">
    <property type="component" value="Chromosome 2"/>
</dbReference>
<dbReference type="InterPro" id="IPR011989">
    <property type="entry name" value="ARM-like"/>
</dbReference>
<dbReference type="InterPro" id="IPR016024">
    <property type="entry name" value="ARM-type_fold"/>
</dbReference>
<dbReference type="PANTHER" id="PTHR48202:SF1">
    <property type="entry name" value="ALPHA_BETA-HYDROLASES SUPERFAMILY PROTEIN"/>
    <property type="match status" value="1"/>
</dbReference>
<sequence length="962" mass="105462">MCLVWRCGGFLSKPPNNRKNSQYIPTASSLFRSSVLALSATLVSAVLASLAYNNSQSANPNPNSNNDHNSLYAAFEKKISKPNESFKRIVYHVRQTGVAASVLWQPLRSVLSSANHEVRVGFELRVASLLVDIAAANAARRAALVGAGGGAVVDWLLETVAVSGNGCGTQAEAARALAYLIADPNVSADVLGRPRAVPYLLRFIFSCQPKKNKGRSMLVAAIMDTVTSNCDSLEKVSFKPPLPGNAEMRDIAAAIEVVEEGGLQMDNAGENEDDDDGGRGMEGIGIKILEGTTVLGLSRTSGLVELEHSDAVHVESFGHTPKTVALLHKLDHSFAKEKMSSAVVSGLWDDLRCNRYHIQELDQDGQAVMTALMAPERSVRWHGSLVAQLLLEDRNLPLNDSVSDWSFSLLATISQASKNDDIPLAQMALSALLLSVERSPEAEKGLLLMRDTAKRTTNHKQVQEALAKALAKALELLSTSDVHLSLEDSQKWSWVLLSWVFAKFSSTAMRSTSIKILSCIFEEHGPSTLPISQGWNQLGTDIDSVDSFPLADLLSMDPFFGPLKNMKKDSAPKFNVEDSALATLKGIKALTELCSKDSLCQDKIYEFGVLCLLRRFLLSDDYEKLAVMETYDASRVPEPQEQSANTAGESSNADGNDPSSVRVPPTAHIRKHAARLLTTLSLISKFQKVILADKAWCKWLEDCAYGRIAGCRDLKTQSYARATLSNVLCNHYTGNSDGSETEARNRKGDCARYDVMMIQKNKFSSTEDSVNSISIGNSDLDDCTRSSGCKEFPKDSNSEVPEIDVVFVHGLRGGPYKHWRIAEDKHSTKSGLVEKIDEEAGKLGTFWPGQWLSADFNRARLFTLKYKTSLTQWSGASLPVQVSFMVEVLSFCETKVTPIVEGYGGWAWRMEIVPIESAYPGFGELIVLESTDHINSCKPVCRTDPSYTETLKFLQKLKTRYS</sequence>
<dbReference type="EMBL" id="CM009291">
    <property type="protein sequence ID" value="PNT49413.1"/>
    <property type="molecule type" value="Genomic_DNA"/>
</dbReference>
<organism evidence="2 3">
    <name type="scientific">Populus trichocarpa</name>
    <name type="common">Western balsam poplar</name>
    <name type="synonym">Populus balsamifera subsp. trichocarpa</name>
    <dbReference type="NCBI Taxonomy" id="3694"/>
    <lineage>
        <taxon>Eukaryota</taxon>
        <taxon>Viridiplantae</taxon>
        <taxon>Streptophyta</taxon>
        <taxon>Embryophyta</taxon>
        <taxon>Tracheophyta</taxon>
        <taxon>Spermatophyta</taxon>
        <taxon>Magnoliopsida</taxon>
        <taxon>eudicotyledons</taxon>
        <taxon>Gunneridae</taxon>
        <taxon>Pentapetalae</taxon>
        <taxon>rosids</taxon>
        <taxon>fabids</taxon>
        <taxon>Malpighiales</taxon>
        <taxon>Salicaceae</taxon>
        <taxon>Saliceae</taxon>
        <taxon>Populus</taxon>
    </lineage>
</organism>